<proteinExistence type="inferred from homology"/>
<dbReference type="InterPro" id="IPR015422">
    <property type="entry name" value="PyrdxlP-dep_Trfase_small"/>
</dbReference>
<dbReference type="GO" id="GO:0019346">
    <property type="term" value="P:transsulfuration"/>
    <property type="evidence" value="ECO:0007669"/>
    <property type="project" value="InterPro"/>
</dbReference>
<protein>
    <submittedName>
        <fullName evidence="6">Uncharacterized protein</fullName>
    </submittedName>
</protein>
<dbReference type="GO" id="GO:0003961">
    <property type="term" value="F:O-acetylhomoserine aminocarboxypropyltransferase activity"/>
    <property type="evidence" value="ECO:0007669"/>
    <property type="project" value="TreeGrafter"/>
</dbReference>
<keyword evidence="7" id="KW-1185">Reference proteome</keyword>
<dbReference type="GO" id="GO:0006535">
    <property type="term" value="P:cysteine biosynthetic process from serine"/>
    <property type="evidence" value="ECO:0007669"/>
    <property type="project" value="TreeGrafter"/>
</dbReference>
<sequence>MVILRYPFVNLYVHSLSATKWIGGHRTTIGGVVIDEGKFPWNNGRFLIFTNKNPDYYGLIYWETFGYNAFTIKTRSKITRNIGPCQNPFYQYKVHRQVENALELARWLESRDDILWFHIQDLNHILIMKMPKNIYGMDLTFGVKGDANVGATLIDTLQLVSYLAYVGDEKTLVMHPA</sequence>
<dbReference type="InterPro" id="IPR015421">
    <property type="entry name" value="PyrdxlP-dep_Trfase_major"/>
</dbReference>
<dbReference type="PANTHER" id="PTHR43797">
    <property type="entry name" value="HOMOCYSTEINE/CYSTEINE SYNTHASE"/>
    <property type="match status" value="1"/>
</dbReference>
<dbReference type="EMBL" id="LLXI01001278">
    <property type="protein sequence ID" value="PKY52834.1"/>
    <property type="molecule type" value="Genomic_DNA"/>
</dbReference>
<accession>A0A2I1H1Z6</accession>
<reference evidence="6 7" key="1">
    <citation type="submission" date="2015-10" db="EMBL/GenBank/DDBJ databases">
        <title>Genome analyses suggest a sexual origin of heterokaryosis in a supposedly ancient asexual fungus.</title>
        <authorList>
            <person name="Ropars J."/>
            <person name="Sedzielewska K."/>
            <person name="Noel J."/>
            <person name="Charron P."/>
            <person name="Farinelli L."/>
            <person name="Marton T."/>
            <person name="Kruger M."/>
            <person name="Pelin A."/>
            <person name="Brachmann A."/>
            <person name="Corradi N."/>
        </authorList>
    </citation>
    <scope>NUCLEOTIDE SEQUENCE [LARGE SCALE GENOMIC DNA]</scope>
    <source>
        <strain evidence="6 7">A4</strain>
    </source>
</reference>
<dbReference type="PANTHER" id="PTHR43797:SF2">
    <property type="entry name" value="HOMOCYSTEINE_CYSTEINE SYNTHASE"/>
    <property type="match status" value="1"/>
</dbReference>
<gene>
    <name evidence="6" type="ORF">RhiirA4_470720</name>
</gene>
<organism evidence="6 7">
    <name type="scientific">Rhizophagus irregularis</name>
    <dbReference type="NCBI Taxonomy" id="588596"/>
    <lineage>
        <taxon>Eukaryota</taxon>
        <taxon>Fungi</taxon>
        <taxon>Fungi incertae sedis</taxon>
        <taxon>Mucoromycota</taxon>
        <taxon>Glomeromycotina</taxon>
        <taxon>Glomeromycetes</taxon>
        <taxon>Glomerales</taxon>
        <taxon>Glomeraceae</taxon>
        <taxon>Rhizophagus</taxon>
    </lineage>
</organism>
<dbReference type="Gene3D" id="3.90.1150.10">
    <property type="entry name" value="Aspartate Aminotransferase, domain 1"/>
    <property type="match status" value="1"/>
</dbReference>
<evidence type="ECO:0000256" key="1">
    <source>
        <dbReference type="ARBA" id="ARBA00001933"/>
    </source>
</evidence>
<dbReference type="Proteomes" id="UP000234323">
    <property type="component" value="Unassembled WGS sequence"/>
</dbReference>
<evidence type="ECO:0000313" key="6">
    <source>
        <dbReference type="EMBL" id="PKY52834.1"/>
    </source>
</evidence>
<dbReference type="InterPro" id="IPR006235">
    <property type="entry name" value="OAc-hSer/O-AcSer_sulfhydrylase"/>
</dbReference>
<dbReference type="Pfam" id="PF01053">
    <property type="entry name" value="Cys_Met_Meta_PP"/>
    <property type="match status" value="1"/>
</dbReference>
<comment type="similarity">
    <text evidence="2 5">Belongs to the trans-sulfuration enzymes family.</text>
</comment>
<comment type="cofactor">
    <cofactor evidence="1 5">
        <name>pyridoxal 5'-phosphate</name>
        <dbReference type="ChEBI" id="CHEBI:597326"/>
    </cofactor>
</comment>
<evidence type="ECO:0000256" key="4">
    <source>
        <dbReference type="ARBA" id="ARBA00022898"/>
    </source>
</evidence>
<dbReference type="GO" id="GO:0005737">
    <property type="term" value="C:cytoplasm"/>
    <property type="evidence" value="ECO:0007669"/>
    <property type="project" value="TreeGrafter"/>
</dbReference>
<keyword evidence="4 5" id="KW-0663">Pyridoxal phosphate</keyword>
<evidence type="ECO:0000313" key="7">
    <source>
        <dbReference type="Proteomes" id="UP000234323"/>
    </source>
</evidence>
<dbReference type="GO" id="GO:0030170">
    <property type="term" value="F:pyridoxal phosphate binding"/>
    <property type="evidence" value="ECO:0007669"/>
    <property type="project" value="InterPro"/>
</dbReference>
<dbReference type="InterPro" id="IPR000277">
    <property type="entry name" value="Cys/Met-Metab_PyrdxlP-dep_enz"/>
</dbReference>
<dbReference type="GO" id="GO:0071269">
    <property type="term" value="P:L-homocysteine biosynthetic process"/>
    <property type="evidence" value="ECO:0007669"/>
    <property type="project" value="TreeGrafter"/>
</dbReference>
<evidence type="ECO:0000256" key="2">
    <source>
        <dbReference type="ARBA" id="ARBA00009077"/>
    </source>
</evidence>
<dbReference type="InterPro" id="IPR015424">
    <property type="entry name" value="PyrdxlP-dep_Trfase"/>
</dbReference>
<comment type="caution">
    <text evidence="6">The sequence shown here is derived from an EMBL/GenBank/DDBJ whole genome shotgun (WGS) entry which is preliminary data.</text>
</comment>
<evidence type="ECO:0000256" key="3">
    <source>
        <dbReference type="ARBA" id="ARBA00022679"/>
    </source>
</evidence>
<dbReference type="SUPFAM" id="SSF53383">
    <property type="entry name" value="PLP-dependent transferases"/>
    <property type="match status" value="1"/>
</dbReference>
<dbReference type="GO" id="GO:0004124">
    <property type="term" value="F:cysteine synthase activity"/>
    <property type="evidence" value="ECO:0007669"/>
    <property type="project" value="TreeGrafter"/>
</dbReference>
<keyword evidence="3" id="KW-0808">Transferase</keyword>
<dbReference type="AlphaFoldDB" id="A0A2I1H1Z6"/>
<name>A0A2I1H1Z6_9GLOM</name>
<dbReference type="Gene3D" id="3.40.640.10">
    <property type="entry name" value="Type I PLP-dependent aspartate aminotransferase-like (Major domain)"/>
    <property type="match status" value="1"/>
</dbReference>
<evidence type="ECO:0000256" key="5">
    <source>
        <dbReference type="RuleBase" id="RU362118"/>
    </source>
</evidence>